<comment type="caution">
    <text evidence="1">The sequence shown here is derived from an EMBL/GenBank/DDBJ whole genome shotgun (WGS) entry which is preliminary data.</text>
</comment>
<dbReference type="AlphaFoldDB" id="A0A830EXA9"/>
<evidence type="ECO:0000313" key="2">
    <source>
        <dbReference type="Proteomes" id="UP000614221"/>
    </source>
</evidence>
<organism evidence="1 2">
    <name type="scientific">Haloarcula sebkhae</name>
    <dbReference type="NCBI Taxonomy" id="932660"/>
    <lineage>
        <taxon>Archaea</taxon>
        <taxon>Methanobacteriati</taxon>
        <taxon>Methanobacteriota</taxon>
        <taxon>Stenosarchaea group</taxon>
        <taxon>Halobacteria</taxon>
        <taxon>Halobacteriales</taxon>
        <taxon>Haloarculaceae</taxon>
        <taxon>Haloarcula</taxon>
    </lineage>
</organism>
<dbReference type="RefSeq" id="WP_188980746.1">
    <property type="nucleotide sequence ID" value="NZ_BMPD01000011.1"/>
</dbReference>
<protein>
    <submittedName>
        <fullName evidence="1">Uncharacterized protein</fullName>
    </submittedName>
</protein>
<dbReference type="InterPro" id="IPR036388">
    <property type="entry name" value="WH-like_DNA-bd_sf"/>
</dbReference>
<dbReference type="Proteomes" id="UP000614221">
    <property type="component" value="Unassembled WGS sequence"/>
</dbReference>
<proteinExistence type="predicted"/>
<dbReference type="InterPro" id="IPR036390">
    <property type="entry name" value="WH_DNA-bd_sf"/>
</dbReference>
<dbReference type="Gene3D" id="1.10.10.10">
    <property type="entry name" value="Winged helix-like DNA-binding domain superfamily/Winged helix DNA-binding domain"/>
    <property type="match status" value="1"/>
</dbReference>
<dbReference type="SUPFAM" id="SSF46785">
    <property type="entry name" value="Winged helix' DNA-binding domain"/>
    <property type="match status" value="1"/>
</dbReference>
<name>A0A830EXA9_9EURY</name>
<accession>A0A830EXA9</accession>
<dbReference type="OrthoDB" id="189973at2157"/>
<evidence type="ECO:0000313" key="1">
    <source>
        <dbReference type="EMBL" id="GGK83986.1"/>
    </source>
</evidence>
<reference evidence="1" key="1">
    <citation type="journal article" date="2014" name="Int. J. Syst. Evol. Microbiol.">
        <title>Complete genome sequence of Corynebacterium casei LMG S-19264T (=DSM 44701T), isolated from a smear-ripened cheese.</title>
        <authorList>
            <consortium name="US DOE Joint Genome Institute (JGI-PGF)"/>
            <person name="Walter F."/>
            <person name="Albersmeier A."/>
            <person name="Kalinowski J."/>
            <person name="Ruckert C."/>
        </authorList>
    </citation>
    <scope>NUCLEOTIDE SEQUENCE</scope>
    <source>
        <strain evidence="1">JCM 19018</strain>
    </source>
</reference>
<dbReference type="EMBL" id="BMPD01000011">
    <property type="protein sequence ID" value="GGK83986.1"/>
    <property type="molecule type" value="Genomic_DNA"/>
</dbReference>
<reference evidence="1" key="2">
    <citation type="submission" date="2020-09" db="EMBL/GenBank/DDBJ databases">
        <authorList>
            <person name="Sun Q."/>
            <person name="Ohkuma M."/>
        </authorList>
    </citation>
    <scope>NUCLEOTIDE SEQUENCE</scope>
    <source>
        <strain evidence="1">JCM 19018</strain>
    </source>
</reference>
<sequence>MSQGKREVTDSEIVDAFKDIAGPFAAASEVAEYFGHTRQWAHQRLTQLHEQGAVERKKTGGQSVVWWVED</sequence>
<gene>
    <name evidence="1" type="ORF">GCM10009067_40220</name>
</gene>